<dbReference type="Proteomes" id="UP000814128">
    <property type="component" value="Unassembled WGS sequence"/>
</dbReference>
<gene>
    <name evidence="1" type="ORF">K488DRAFT_74304</name>
</gene>
<name>A0ACB8Q811_9AGAM</name>
<keyword evidence="2" id="KW-1185">Reference proteome</keyword>
<reference evidence="1" key="1">
    <citation type="submission" date="2021-02" db="EMBL/GenBank/DDBJ databases">
        <authorList>
            <consortium name="DOE Joint Genome Institute"/>
            <person name="Ahrendt S."/>
            <person name="Looney B.P."/>
            <person name="Miyauchi S."/>
            <person name="Morin E."/>
            <person name="Drula E."/>
            <person name="Courty P.E."/>
            <person name="Chicoki N."/>
            <person name="Fauchery L."/>
            <person name="Kohler A."/>
            <person name="Kuo A."/>
            <person name="Labutti K."/>
            <person name="Pangilinan J."/>
            <person name="Lipzen A."/>
            <person name="Riley R."/>
            <person name="Andreopoulos W."/>
            <person name="He G."/>
            <person name="Johnson J."/>
            <person name="Barry K.W."/>
            <person name="Grigoriev I.V."/>
            <person name="Nagy L."/>
            <person name="Hibbett D."/>
            <person name="Henrissat B."/>
            <person name="Matheny P.B."/>
            <person name="Labbe J."/>
            <person name="Martin F."/>
        </authorList>
    </citation>
    <scope>NUCLEOTIDE SEQUENCE</scope>
    <source>
        <strain evidence="1">EC-137</strain>
    </source>
</reference>
<protein>
    <submittedName>
        <fullName evidence="1">Uncharacterized protein</fullName>
    </submittedName>
</protein>
<evidence type="ECO:0000313" key="2">
    <source>
        <dbReference type="Proteomes" id="UP000814128"/>
    </source>
</evidence>
<reference evidence="1" key="2">
    <citation type="journal article" date="2022" name="New Phytol.">
        <title>Evolutionary transition to the ectomycorrhizal habit in the genomes of a hyperdiverse lineage of mushroom-forming fungi.</title>
        <authorList>
            <person name="Looney B."/>
            <person name="Miyauchi S."/>
            <person name="Morin E."/>
            <person name="Drula E."/>
            <person name="Courty P.E."/>
            <person name="Kohler A."/>
            <person name="Kuo A."/>
            <person name="LaButti K."/>
            <person name="Pangilinan J."/>
            <person name="Lipzen A."/>
            <person name="Riley R."/>
            <person name="Andreopoulos W."/>
            <person name="He G."/>
            <person name="Johnson J."/>
            <person name="Nolan M."/>
            <person name="Tritt A."/>
            <person name="Barry K.W."/>
            <person name="Grigoriev I.V."/>
            <person name="Nagy L.G."/>
            <person name="Hibbett D."/>
            <person name="Henrissat B."/>
            <person name="Matheny P.B."/>
            <person name="Labbe J."/>
            <person name="Martin F.M."/>
        </authorList>
    </citation>
    <scope>NUCLEOTIDE SEQUENCE</scope>
    <source>
        <strain evidence="1">EC-137</strain>
    </source>
</reference>
<accession>A0ACB8Q811</accession>
<comment type="caution">
    <text evidence="1">The sequence shown here is derived from an EMBL/GenBank/DDBJ whole genome shotgun (WGS) entry which is preliminary data.</text>
</comment>
<dbReference type="EMBL" id="MU273845">
    <property type="protein sequence ID" value="KAI0027753.1"/>
    <property type="molecule type" value="Genomic_DNA"/>
</dbReference>
<evidence type="ECO:0000313" key="1">
    <source>
        <dbReference type="EMBL" id="KAI0027753.1"/>
    </source>
</evidence>
<sequence length="387" mass="42871">MTTPRHLSGITGSLVPIKGRECVLQSQAEKTPAIYTLPPELLSLVIIYHAINCPPGHPIFDEGSGSTQRFVRPIQRKLGWIYITHVSSCFRTIAIGESHLWRTITLTLGPQWTNIMLSRAHLQPLTLTSGDASCAWQYKPAITRTMFSFLSTPNTFARVQSIDITASRAGLRLLADHLSLPAPILESISVALPPGAPAGAWTLLPETLAHGKPCVRRVRLHGCALTWAALRFAALEHLAVTMPPPPQDGAGLIVSQLPTYTDLLDLLTLVSNNLRTLILKHCIPSEHQALRSGRVEEVDLCRLEYVDIVAPAQHCCSLLSSIIVPVSADVRIAWHWPLPEDRRHIIPWVRKTYVDKAARKHFPPTISFYYPTIEPDAPVRLYLQTPG</sequence>
<proteinExistence type="predicted"/>
<organism evidence="1 2">
    <name type="scientific">Vararia minispora EC-137</name>
    <dbReference type="NCBI Taxonomy" id="1314806"/>
    <lineage>
        <taxon>Eukaryota</taxon>
        <taxon>Fungi</taxon>
        <taxon>Dikarya</taxon>
        <taxon>Basidiomycota</taxon>
        <taxon>Agaricomycotina</taxon>
        <taxon>Agaricomycetes</taxon>
        <taxon>Russulales</taxon>
        <taxon>Lachnocladiaceae</taxon>
        <taxon>Vararia</taxon>
    </lineage>
</organism>